<gene>
    <name evidence="2" type="ORF">MTR67_009311</name>
</gene>
<name>A0AAF0Q8G1_SOLVR</name>
<protein>
    <recommendedName>
        <fullName evidence="4">SNI1</fullName>
    </recommendedName>
</protein>
<feature type="compositionally biased region" description="Basic and acidic residues" evidence="1">
    <location>
        <begin position="62"/>
        <end position="96"/>
    </location>
</feature>
<dbReference type="GO" id="GO:0030915">
    <property type="term" value="C:Smc5-Smc6 complex"/>
    <property type="evidence" value="ECO:0007669"/>
    <property type="project" value="InterPro"/>
</dbReference>
<dbReference type="PANTHER" id="PTHR37243">
    <property type="entry name" value="NEGATIVE REGULATOR OF SYSTEMIC ACQUIRED RESISTANCE SNI1"/>
    <property type="match status" value="1"/>
</dbReference>
<sequence>MEKRKKGGSNNGGIEENTMAILDTSGFNRDSHHRHDDSLAFLEAVRSASLLPENGTPPSSEENWRREEEESREVVREENWRRESRSSEGGELEKRGSRSTMREAIFQILKEETSLELIMGSYQLLNELDKRFPRVCLPKMEEQASCLQPTILNEPVVVEEAWCPFTLGLDRDDEINRGSSGSIDPLGFHSLIQELGEMINQRSKALETKILRKMLLLHYLVSVLEGDFVPRNKAFKEKMSWTLLRDSLLNMLLGSRKIIYKSLVKDCLSVISDVFSDLHDISESSSDVDSVAPPSNEISHNCIAAFALALPELKRSTCIILKNVLRMMMELDASRNVADVQGLTTRADGVRSPAAEIILDELAYNSDMLSPFFQVFDDPWWKLKMIMQYFRKYIPKFPVRTRRSNSTVNDSTFEGVLKCFSNSRSTKNIIKKIGMDVAQLLLGHAFLAYLSVSVDSSAENDDFEEMVKGSSLTEICKHIIAAFTSIRKEYKMFSNNFGAMYYRSRFAATSTSDNNYKLKVHIRDTSIQV</sequence>
<dbReference type="GO" id="GO:0045892">
    <property type="term" value="P:negative regulation of DNA-templated transcription"/>
    <property type="evidence" value="ECO:0007669"/>
    <property type="project" value="InterPro"/>
</dbReference>
<dbReference type="InterPro" id="IPR034561">
    <property type="entry name" value="SNI1"/>
</dbReference>
<dbReference type="GO" id="GO:0000976">
    <property type="term" value="F:transcription cis-regulatory region binding"/>
    <property type="evidence" value="ECO:0007669"/>
    <property type="project" value="TreeGrafter"/>
</dbReference>
<organism evidence="2 3">
    <name type="scientific">Solanum verrucosum</name>
    <dbReference type="NCBI Taxonomy" id="315347"/>
    <lineage>
        <taxon>Eukaryota</taxon>
        <taxon>Viridiplantae</taxon>
        <taxon>Streptophyta</taxon>
        <taxon>Embryophyta</taxon>
        <taxon>Tracheophyta</taxon>
        <taxon>Spermatophyta</taxon>
        <taxon>Magnoliopsida</taxon>
        <taxon>eudicotyledons</taxon>
        <taxon>Gunneridae</taxon>
        <taxon>Pentapetalae</taxon>
        <taxon>asterids</taxon>
        <taxon>lamiids</taxon>
        <taxon>Solanales</taxon>
        <taxon>Solanaceae</taxon>
        <taxon>Solanoideae</taxon>
        <taxon>Solaneae</taxon>
        <taxon>Solanum</taxon>
    </lineage>
</organism>
<keyword evidence="3" id="KW-1185">Reference proteome</keyword>
<dbReference type="EMBL" id="CP133613">
    <property type="protein sequence ID" value="WMV15926.1"/>
    <property type="molecule type" value="Genomic_DNA"/>
</dbReference>
<dbReference type="GO" id="GO:0006974">
    <property type="term" value="P:DNA damage response"/>
    <property type="evidence" value="ECO:0007669"/>
    <property type="project" value="InterPro"/>
</dbReference>
<evidence type="ECO:0000313" key="2">
    <source>
        <dbReference type="EMBL" id="WMV15926.1"/>
    </source>
</evidence>
<feature type="region of interest" description="Disordered" evidence="1">
    <location>
        <begin position="48"/>
        <end position="97"/>
    </location>
</feature>
<dbReference type="AlphaFoldDB" id="A0AAF0Q8G1"/>
<evidence type="ECO:0000256" key="1">
    <source>
        <dbReference type="SAM" id="MobiDB-lite"/>
    </source>
</evidence>
<evidence type="ECO:0000313" key="3">
    <source>
        <dbReference type="Proteomes" id="UP001234989"/>
    </source>
</evidence>
<dbReference type="Proteomes" id="UP001234989">
    <property type="component" value="Chromosome 2"/>
</dbReference>
<accession>A0AAF0Q8G1</accession>
<dbReference type="GO" id="GO:0010113">
    <property type="term" value="P:negative regulation of systemic acquired resistance"/>
    <property type="evidence" value="ECO:0007669"/>
    <property type="project" value="TreeGrafter"/>
</dbReference>
<reference evidence="2" key="1">
    <citation type="submission" date="2023-08" db="EMBL/GenBank/DDBJ databases">
        <title>A de novo genome assembly of Solanum verrucosum Schlechtendal, a Mexican diploid species geographically isolated from the other diploid A-genome species in potato relatives.</title>
        <authorList>
            <person name="Hosaka K."/>
        </authorList>
    </citation>
    <scope>NUCLEOTIDE SEQUENCE</scope>
    <source>
        <tissue evidence="2">Young leaves</tissue>
    </source>
</reference>
<dbReference type="PANTHER" id="PTHR37243:SF2">
    <property type="entry name" value="NEGATIVE REGULATOR OF SYSTEMIC ACQUIRED RESISTANCE SNI1"/>
    <property type="match status" value="1"/>
</dbReference>
<proteinExistence type="predicted"/>
<dbReference type="GO" id="GO:0005634">
    <property type="term" value="C:nucleus"/>
    <property type="evidence" value="ECO:0007669"/>
    <property type="project" value="InterPro"/>
</dbReference>
<evidence type="ECO:0008006" key="4">
    <source>
        <dbReference type="Google" id="ProtNLM"/>
    </source>
</evidence>